<evidence type="ECO:0000256" key="3">
    <source>
        <dbReference type="ARBA" id="ARBA00022490"/>
    </source>
</evidence>
<evidence type="ECO:0000256" key="7">
    <source>
        <dbReference type="ARBA" id="ARBA00023329"/>
    </source>
</evidence>
<keyword evidence="6 9" id="KW-0449">Lipoprotein</keyword>
<evidence type="ECO:0000256" key="1">
    <source>
        <dbReference type="ARBA" id="ARBA00004419"/>
    </source>
</evidence>
<evidence type="ECO:0000256" key="5">
    <source>
        <dbReference type="ARBA" id="ARBA00023136"/>
    </source>
</evidence>
<evidence type="ECO:0000256" key="2">
    <source>
        <dbReference type="ARBA" id="ARBA00007293"/>
    </source>
</evidence>
<dbReference type="FunFam" id="3.10.20.90:FF:000149">
    <property type="entry name" value="microtubule-associated proteins 1A/1B light chain 3C"/>
    <property type="match status" value="2"/>
</dbReference>
<evidence type="ECO:0000256" key="8">
    <source>
        <dbReference type="ARBA" id="ARBA00037868"/>
    </source>
</evidence>
<protein>
    <submittedName>
        <fullName evidence="11">Uncharacterized protein</fullName>
    </submittedName>
</protein>
<dbReference type="Proteomes" id="UP000249218">
    <property type="component" value="Unassembled WGS sequence"/>
</dbReference>
<keyword evidence="3" id="KW-0963">Cytoplasm</keyword>
<evidence type="ECO:0000313" key="12">
    <source>
        <dbReference type="Proteomes" id="UP000249218"/>
    </source>
</evidence>
<keyword evidence="12" id="KW-1185">Reference proteome</keyword>
<keyword evidence="4 10" id="KW-0072">Autophagy</keyword>
<dbReference type="PANTHER" id="PTHR10969">
    <property type="entry name" value="MICROTUBULE-ASSOCIATED PROTEINS 1A/1B LIGHT CHAIN 3-RELATED"/>
    <property type="match status" value="1"/>
</dbReference>
<reference evidence="11 12" key="1">
    <citation type="journal article" date="2017" name="BMC Biol.">
        <title>Genomic innovations, transcriptional plasticity and gene loss underlying the evolution and divergence of two highly polyphagous and invasive Helicoverpa pest species.</title>
        <authorList>
            <person name="Pearce S.L."/>
            <person name="Clarke D.F."/>
            <person name="East P.D."/>
            <person name="Elfekih S."/>
            <person name="Gordon K.H."/>
            <person name="Jermiin L.S."/>
            <person name="McGaughran A."/>
            <person name="Oakeshott J.G."/>
            <person name="Papanikolaou A."/>
            <person name="Perera O.P."/>
            <person name="Rane R.V."/>
            <person name="Richards S."/>
            <person name="Tay W.T."/>
            <person name="Walsh T.K."/>
            <person name="Anderson A."/>
            <person name="Anderson C.J."/>
            <person name="Asgari S."/>
            <person name="Board P.G."/>
            <person name="Bretschneider A."/>
            <person name="Campbell P.M."/>
            <person name="Chertemps T."/>
            <person name="Christeller J.T."/>
            <person name="Coppin C.W."/>
            <person name="Downes S.J."/>
            <person name="Duan G."/>
            <person name="Farnsworth C.A."/>
            <person name="Good R.T."/>
            <person name="Han L.B."/>
            <person name="Han Y.C."/>
            <person name="Hatje K."/>
            <person name="Horne I."/>
            <person name="Huang Y.P."/>
            <person name="Hughes D.S."/>
            <person name="Jacquin-Joly E."/>
            <person name="James W."/>
            <person name="Jhangiani S."/>
            <person name="Kollmar M."/>
            <person name="Kuwar S.S."/>
            <person name="Li S."/>
            <person name="Liu N.Y."/>
            <person name="Maibeche M.T."/>
            <person name="Miller J.R."/>
            <person name="Montagne N."/>
            <person name="Perry T."/>
            <person name="Qu J."/>
            <person name="Song S.V."/>
            <person name="Sutton G.G."/>
            <person name="Vogel H."/>
            <person name="Walenz B.P."/>
            <person name="Xu W."/>
            <person name="Zhang H.J."/>
            <person name="Zou Z."/>
            <person name="Batterham P."/>
            <person name="Edwards O.R."/>
            <person name="Feyereisen R."/>
            <person name="Gibbs R.A."/>
            <person name="Heckel D.G."/>
            <person name="McGrath A."/>
            <person name="Robin C."/>
            <person name="Scherer S.E."/>
            <person name="Worley K.C."/>
            <person name="Wu Y.D."/>
        </authorList>
    </citation>
    <scope>NUCLEOTIDE SEQUENCE [LARGE SCALE GENOMIC DNA]</scope>
    <source>
        <strain evidence="11">Harm_GR_Male_#8</strain>
        <tissue evidence="11">Whole organism</tissue>
    </source>
</reference>
<comment type="subcellular location">
    <subcellularLocation>
        <location evidence="1">Cytoplasmic vesicle</location>
        <location evidence="1">Autophagosome</location>
    </subcellularLocation>
    <subcellularLocation>
        <location evidence="8">Endomembrane system</location>
        <topology evidence="8">Lipid-anchor</topology>
    </subcellularLocation>
</comment>
<name>A0A2W1BTH8_HELAM</name>
<gene>
    <name evidence="11" type="primary">HaOG203989</name>
    <name evidence="11" type="ORF">B5X24_HaOG203989</name>
</gene>
<proteinExistence type="inferred from homology"/>
<dbReference type="GO" id="GO:0016236">
    <property type="term" value="P:macroautophagy"/>
    <property type="evidence" value="ECO:0007669"/>
    <property type="project" value="UniProtKB-ARBA"/>
</dbReference>
<dbReference type="GO" id="GO:0031410">
    <property type="term" value="C:cytoplasmic vesicle"/>
    <property type="evidence" value="ECO:0007669"/>
    <property type="project" value="UniProtKB-KW"/>
</dbReference>
<evidence type="ECO:0000256" key="10">
    <source>
        <dbReference type="RuleBase" id="RU004384"/>
    </source>
</evidence>
<dbReference type="SUPFAM" id="SSF54236">
    <property type="entry name" value="Ubiquitin-like"/>
    <property type="match status" value="2"/>
</dbReference>
<dbReference type="OMA" id="SHSMTMA"/>
<evidence type="ECO:0000313" key="11">
    <source>
        <dbReference type="EMBL" id="PZC76945.1"/>
    </source>
</evidence>
<sequence>MLNDNKSNDDIYIGVVGVHTAHRVHGRRETNRYCAIDNFKMELNFITTLIKHDVNHNVKQCFKSKKPFISRKEEVMAIKSKFPTKIPLIVERYHKERNLPTLDKSKFLVPEDITMSQFLVIIRNRIRIKPNQALYLIINNKSMLSMSLTMAQAYENYGDEDGFLYITYASQEVFGYKDDMNIKQSNQEVQAIRHRFPNKVPLYVERYSREREVPALGRNKFLVPQELTMSQFLYIIRTKMKLRDSQALYLLVNDKVLASHSMTMAQAYEQFRAHDGYLHITYAAQQVFG</sequence>
<keyword evidence="5" id="KW-0472">Membrane</keyword>
<keyword evidence="7" id="KW-0968">Cytoplasmic vesicle</keyword>
<dbReference type="GO" id="GO:0005776">
    <property type="term" value="C:autophagosome"/>
    <property type="evidence" value="ECO:0007669"/>
    <property type="project" value="UniProtKB-SubCell"/>
</dbReference>
<comment type="similarity">
    <text evidence="2 10">Belongs to the ATG8 family.</text>
</comment>
<dbReference type="AlphaFoldDB" id="A0A2W1BTH8"/>
<dbReference type="EMBL" id="KZ149940">
    <property type="protein sequence ID" value="PZC76945.1"/>
    <property type="molecule type" value="Genomic_DNA"/>
</dbReference>
<dbReference type="InterPro" id="IPR029071">
    <property type="entry name" value="Ubiquitin-like_domsf"/>
</dbReference>
<evidence type="ECO:0000256" key="9">
    <source>
        <dbReference type="PIRSR" id="PIRSR604241-50"/>
    </source>
</evidence>
<evidence type="ECO:0000256" key="4">
    <source>
        <dbReference type="ARBA" id="ARBA00023006"/>
    </source>
</evidence>
<dbReference type="Gene3D" id="3.10.20.90">
    <property type="entry name" value="Phosphatidylinositol 3-kinase Catalytic Subunit, Chain A, domain 1"/>
    <property type="match status" value="2"/>
</dbReference>
<dbReference type="GO" id="GO:0012505">
    <property type="term" value="C:endomembrane system"/>
    <property type="evidence" value="ECO:0007669"/>
    <property type="project" value="UniProtKB-SubCell"/>
</dbReference>
<evidence type="ECO:0000256" key="6">
    <source>
        <dbReference type="ARBA" id="ARBA00023288"/>
    </source>
</evidence>
<dbReference type="InterPro" id="IPR004241">
    <property type="entry name" value="Atg8-like"/>
</dbReference>
<accession>A0A2W1BTH8</accession>
<feature type="lipid moiety-binding region" description="Phosphatidylserine amidated glycine; alternate" evidence="9">
    <location>
        <position position="175"/>
    </location>
</feature>
<dbReference type="Pfam" id="PF02991">
    <property type="entry name" value="ATG8"/>
    <property type="match status" value="2"/>
</dbReference>
<dbReference type="GO" id="GO:0006950">
    <property type="term" value="P:response to stress"/>
    <property type="evidence" value="ECO:0007669"/>
    <property type="project" value="UniProtKB-ARBA"/>
</dbReference>
<dbReference type="OrthoDB" id="6738456at2759"/>
<organism evidence="11 12">
    <name type="scientific">Helicoverpa armigera</name>
    <name type="common">Cotton bollworm</name>
    <name type="synonym">Heliothis armigera</name>
    <dbReference type="NCBI Taxonomy" id="29058"/>
    <lineage>
        <taxon>Eukaryota</taxon>
        <taxon>Metazoa</taxon>
        <taxon>Ecdysozoa</taxon>
        <taxon>Arthropoda</taxon>
        <taxon>Hexapoda</taxon>
        <taxon>Insecta</taxon>
        <taxon>Pterygota</taxon>
        <taxon>Neoptera</taxon>
        <taxon>Endopterygota</taxon>
        <taxon>Lepidoptera</taxon>
        <taxon>Glossata</taxon>
        <taxon>Ditrysia</taxon>
        <taxon>Noctuoidea</taxon>
        <taxon>Noctuidae</taxon>
        <taxon>Heliothinae</taxon>
        <taxon>Helicoverpa</taxon>
    </lineage>
</organism>